<feature type="domain" description="Amidohydrolase-related" evidence="2">
    <location>
        <begin position="94"/>
        <end position="405"/>
    </location>
</feature>
<keyword evidence="1" id="KW-0732">Signal</keyword>
<reference evidence="5 7" key="2">
    <citation type="journal article" date="2016" name="Front. Microbiol.">
        <title>Genome and transcriptome sequences reveal the specific parasitism of the nematophagous Purpureocillium lilacinum 36-1.</title>
        <authorList>
            <person name="Xie J."/>
            <person name="Li S."/>
            <person name="Mo C."/>
            <person name="Xiao X."/>
            <person name="Peng D."/>
            <person name="Wang G."/>
            <person name="Xiao Y."/>
        </authorList>
    </citation>
    <scope>NUCLEOTIDE SEQUENCE [LARGE SCALE GENOMIC DNA]</scope>
    <source>
        <strain evidence="5 7">36-1</strain>
    </source>
</reference>
<dbReference type="Pfam" id="PF01979">
    <property type="entry name" value="Amidohydro_1"/>
    <property type="match status" value="1"/>
</dbReference>
<gene>
    <name evidence="5" type="ORF">PCL_10111</name>
    <name evidence="3" type="ORF">VFPBJ_08989</name>
    <name evidence="4" type="ORF">VFPFJ_10203</name>
</gene>
<dbReference type="Proteomes" id="UP000245956">
    <property type="component" value="Unassembled WGS sequence"/>
</dbReference>
<dbReference type="PROSITE" id="PS51257">
    <property type="entry name" value="PROKAR_LIPOPROTEIN"/>
    <property type="match status" value="1"/>
</dbReference>
<protein>
    <submittedName>
        <fullName evidence="4">Amidohydrolase protein</fullName>
    </submittedName>
</protein>
<feature type="chain" id="PRO_5010456038" evidence="1">
    <location>
        <begin position="20"/>
        <end position="421"/>
    </location>
</feature>
<dbReference type="PANTHER" id="PTHR43135">
    <property type="entry name" value="ALPHA-D-RIBOSE 1-METHYLPHOSPHONATE 5-TRIPHOSPHATE DIPHOSPHATASE"/>
    <property type="match status" value="1"/>
</dbReference>
<dbReference type="InterPro" id="IPR032466">
    <property type="entry name" value="Metal_Hydrolase"/>
</dbReference>
<dbReference type="AlphaFoldDB" id="A0A179GLE1"/>
<dbReference type="EMBL" id="LSBI01000011">
    <property type="protein sequence ID" value="OAQ78171.1"/>
    <property type="molecule type" value="Genomic_DNA"/>
</dbReference>
<dbReference type="STRING" id="33203.A0A179GLE1"/>
<dbReference type="Gene3D" id="3.40.50.10910">
    <property type="entry name" value="Amidohydrolase"/>
    <property type="match status" value="1"/>
</dbReference>
<dbReference type="InterPro" id="IPR006680">
    <property type="entry name" value="Amidohydro-rel"/>
</dbReference>
<dbReference type="PANTHER" id="PTHR43135:SF3">
    <property type="entry name" value="ALPHA-D-RIBOSE 1-METHYLPHOSPHONATE 5-TRIPHOSPHATE DIPHOSPHATASE"/>
    <property type="match status" value="1"/>
</dbReference>
<evidence type="ECO:0000313" key="5">
    <source>
        <dbReference type="EMBL" id="PWI73096.1"/>
    </source>
</evidence>
<dbReference type="EMBL" id="LSBH01000007">
    <property type="protein sequence ID" value="OAQ76629.1"/>
    <property type="molecule type" value="Genomic_DNA"/>
</dbReference>
<dbReference type="Proteomes" id="UP000078240">
    <property type="component" value="Unassembled WGS sequence"/>
</dbReference>
<evidence type="ECO:0000313" key="4">
    <source>
        <dbReference type="EMBL" id="OAQ78171.1"/>
    </source>
</evidence>
<comment type="caution">
    <text evidence="4">The sequence shown here is derived from an EMBL/GenBank/DDBJ whole genome shotgun (WGS) entry which is preliminary data.</text>
</comment>
<dbReference type="OMA" id="CRNYTQC"/>
<dbReference type="Gene3D" id="3.30.110.90">
    <property type="entry name" value="Amidohydrolase"/>
    <property type="match status" value="1"/>
</dbReference>
<dbReference type="Gene3D" id="1.20.58.520">
    <property type="entry name" value="Amidohydrolase"/>
    <property type="match status" value="1"/>
</dbReference>
<proteinExistence type="predicted"/>
<sequence>MKSLATFLAAAGLFNAAYSCGAHLLARALQTRGPTDCGGGTTPPSTTFAIKNVRVFDGNGFSIPQAVLVSGTKIALVGGAAPPGIVTVDGTGKYLLPGLIDSHVHPQSCGALSNLTAYGVTTAVNMACLDYDACRSLKGQVGVADYITAGLFAVGPNSLHAQFFQVPPELTLQPNADLGLNVDYVFGNGSDFYKIVAEGNGPTQQQQNTIVQLVRSRGKATYTHASYMGAYAQAIASKCDGIQHVPANGTLSSSQVSLIRSQGQFVTPTMEVFRVAFANPALGPLLGLTPADTYENVVANVASLRRAGVPLAVGTDAVGSLPGILNFPFGRTLHCEIQNLVAAGLGNAEVLRAATSGAAKLYKLSDRGSISIGKRADLVLLNSNPLTNIANTFDINSVWVGGRQVTGILSSKGTSCDPTTY</sequence>
<dbReference type="EMBL" id="LCWV01000005">
    <property type="protein sequence ID" value="PWI73096.1"/>
    <property type="molecule type" value="Genomic_DNA"/>
</dbReference>
<name>A0A179GLE1_PURLI</name>
<accession>A0A179GLE1</accession>
<dbReference type="Proteomes" id="UP000078340">
    <property type="component" value="Unassembled WGS sequence"/>
</dbReference>
<feature type="signal peptide" evidence="1">
    <location>
        <begin position="1"/>
        <end position="19"/>
    </location>
</feature>
<dbReference type="InterPro" id="IPR051781">
    <property type="entry name" value="Metallo-dep_Hydrolase"/>
</dbReference>
<dbReference type="SUPFAM" id="SSF51556">
    <property type="entry name" value="Metallo-dependent hydrolases"/>
    <property type="match status" value="1"/>
</dbReference>
<evidence type="ECO:0000313" key="7">
    <source>
        <dbReference type="Proteomes" id="UP000245956"/>
    </source>
</evidence>
<organism evidence="4 6">
    <name type="scientific">Purpureocillium lilacinum</name>
    <name type="common">Paecilomyces lilacinus</name>
    <dbReference type="NCBI Taxonomy" id="33203"/>
    <lineage>
        <taxon>Eukaryota</taxon>
        <taxon>Fungi</taxon>
        <taxon>Dikarya</taxon>
        <taxon>Ascomycota</taxon>
        <taxon>Pezizomycotina</taxon>
        <taxon>Sordariomycetes</taxon>
        <taxon>Hypocreomycetidae</taxon>
        <taxon>Hypocreales</taxon>
        <taxon>Ophiocordycipitaceae</taxon>
        <taxon>Purpureocillium</taxon>
    </lineage>
</organism>
<dbReference type="SUPFAM" id="SSF51338">
    <property type="entry name" value="Composite domain of metallo-dependent hydrolases"/>
    <property type="match status" value="1"/>
</dbReference>
<evidence type="ECO:0000256" key="1">
    <source>
        <dbReference type="SAM" id="SignalP"/>
    </source>
</evidence>
<dbReference type="KEGG" id="plj:28892320"/>
<dbReference type="InterPro" id="IPR011059">
    <property type="entry name" value="Metal-dep_hydrolase_composite"/>
</dbReference>
<evidence type="ECO:0000313" key="6">
    <source>
        <dbReference type="Proteomes" id="UP000078340"/>
    </source>
</evidence>
<reference evidence="4 6" key="3">
    <citation type="submission" date="2016-02" db="EMBL/GenBank/DDBJ databases">
        <title>Biosynthesis of antibiotic leucinostatins and their inhibition on Phytophthora in bio-control Purpureocillium lilacinum.</title>
        <authorList>
            <person name="Wang G."/>
            <person name="Liu Z."/>
            <person name="Lin R."/>
            <person name="Li E."/>
            <person name="Mao Z."/>
            <person name="Ling J."/>
            <person name="Yin W."/>
            <person name="Xie B."/>
        </authorList>
    </citation>
    <scope>NUCLEOTIDE SEQUENCE [LARGE SCALE GENOMIC DNA]</scope>
    <source>
        <strain evidence="3">PLBJ-1</strain>
        <strain evidence="4">PLFJ-1</strain>
    </source>
</reference>
<evidence type="ECO:0000259" key="2">
    <source>
        <dbReference type="Pfam" id="PF01979"/>
    </source>
</evidence>
<evidence type="ECO:0000313" key="3">
    <source>
        <dbReference type="EMBL" id="OAQ76629.1"/>
    </source>
</evidence>
<dbReference type="GO" id="GO:0016810">
    <property type="term" value="F:hydrolase activity, acting on carbon-nitrogen (but not peptide) bonds"/>
    <property type="evidence" value="ECO:0007669"/>
    <property type="project" value="InterPro"/>
</dbReference>
<dbReference type="GeneID" id="28892320"/>
<reference evidence="5" key="1">
    <citation type="submission" date="2015-05" db="EMBL/GenBank/DDBJ databases">
        <authorList>
            <person name="Wang D.B."/>
            <person name="Wang M."/>
        </authorList>
    </citation>
    <scope>NUCLEOTIDE SEQUENCE</scope>
    <source>
        <strain evidence="5">36-1</strain>
    </source>
</reference>
<keyword evidence="4" id="KW-0378">Hydrolase</keyword>
<dbReference type="Gene3D" id="2.30.40.10">
    <property type="entry name" value="Urease, subunit C, domain 1"/>
    <property type="match status" value="1"/>
</dbReference>